<proteinExistence type="predicted"/>
<keyword evidence="1 9" id="KW-0645">Protease</keyword>
<dbReference type="GO" id="GO:0046872">
    <property type="term" value="F:metal ion binding"/>
    <property type="evidence" value="ECO:0007669"/>
    <property type="project" value="UniProtKB-UniRule"/>
</dbReference>
<feature type="domain" description="Peptidase S53" evidence="10">
    <location>
        <begin position="628"/>
        <end position="994"/>
    </location>
</feature>
<dbReference type="EC" id="3.4.21.62" evidence="8"/>
<feature type="active site" description="Charge relay system" evidence="9">
    <location>
        <position position="912"/>
    </location>
</feature>
<reference evidence="11 12" key="1">
    <citation type="journal article" date="2011" name="Proc. Natl. Acad. Sci. U.S.A.">
        <title>Niche of harmful alga Aureococcus anophagefferens revealed through ecogenomics.</title>
        <authorList>
            <person name="Gobler C.J."/>
            <person name="Berry D.L."/>
            <person name="Dyhrman S.T."/>
            <person name="Wilhelm S.W."/>
            <person name="Salamov A."/>
            <person name="Lobanov A.V."/>
            <person name="Zhang Y."/>
            <person name="Collier J.L."/>
            <person name="Wurch L.L."/>
            <person name="Kustka A.B."/>
            <person name="Dill B.D."/>
            <person name="Shah M."/>
            <person name="VerBerkmoes N.C."/>
            <person name="Kuo A."/>
            <person name="Terry A."/>
            <person name="Pangilinan J."/>
            <person name="Lindquist E.A."/>
            <person name="Lucas S."/>
            <person name="Paulsen I.T."/>
            <person name="Hattenrath-Lehmann T.K."/>
            <person name="Talmage S.C."/>
            <person name="Walker E.A."/>
            <person name="Koch F."/>
            <person name="Burson A.M."/>
            <person name="Marcoval M.A."/>
            <person name="Tang Y.Z."/>
            <person name="Lecleir G.R."/>
            <person name="Coyne K.J."/>
            <person name="Berg G.M."/>
            <person name="Bertrand E.M."/>
            <person name="Saito M.A."/>
            <person name="Gladyshev V.N."/>
            <person name="Grigoriev I.V."/>
        </authorList>
    </citation>
    <scope>NUCLEOTIDE SEQUENCE [LARGE SCALE GENOMIC DNA]</scope>
    <source>
        <strain evidence="12">CCMP 1984</strain>
    </source>
</reference>
<dbReference type="OrthoDB" id="409122at2759"/>
<keyword evidence="5 9" id="KW-0106">Calcium</keyword>
<dbReference type="KEGG" id="aaf:AURANDRAFT_63942"/>
<sequence>MGQALSSIDGARMDFLARGVDDVRAAFAPSLDHALDVAWRSEERQVASDALLGFASKVKFFAALEFAVRRNVSLEALQHATIGRLCPAASEMVLSSFGGAPSLALCLAYVEMDGRRTLLTDFDARGDAAEDADAAAAALEFFVECEIDHFGDENHCKAFALELAAAYARARRRAAARAGLGDDAATLRPISAASYAAMAYPAPREPPKPQFCRPCTTPAPRSASAASLPRTCSSPRSFLRASTQDAWSVQPYLAMSASFFSRFDAAVSLAAFFASSFSTCHRGRPLSSSPGFSLPSSGFAKYFCCVPSTAPDCFASKEPTRTSALLSSSSRTSPAMTPGAASSLIRPTNLSVLPLAYSSSHRTAAAPRRTRALAAVAGACVLGALALSRVASQPKDAVVALSAASQPKETAAALSAAFGGDTDAEGCYTDAGYSWCAASSSCVRSWESSCDWVRSSRAAADATLSLVFALPVGDDHVAALEAEVAAVSDPASKRYGRHRSVAELDAYRADAHPCAHPEWATHASRILSYLDVHGKQFGEAVAYGSADEAARRGFLRAEVSVASAEELLGGEYYEFARTDGQTATRCVGCSLPENLRSAAAFVEPTSRFPNLRRKSAPGAPLATDGKYGVTPGILRDEYGLSGAYPSLTNRSEHYVVVTAFDGEFASPADAQKFYSDYAPDLASSGYAPTIEGPNRGNRPGAEANLDVQYASAVSGGVPLEVWSFAGMSPDRPAINEPFLEFVLYMNGVDHAPSVVSTSYGEDEGSTSDAYAVRVQYEFGLAALRGMSLIFAAGDSGVASTWGSCDHFYAQWPAASPYVTAVGATVGFGAKTQVADFSSGGFSNRWARPDYQRAAVETYLSDARDVLVPYVAHGRLPADLFNRSGRAFPDVAAAGEDFAIIYDREAVYVSGTSCSAPTFAGVVALLNDARLSAGKPKLGFLNPLIYKYRAAFDDVLLGNNGKCGTDGFRALEGWDPASGFGTPDYAALLEVALADLGGSKKTKVKRRIEPPYGTPIVADDAFCDTIKGASTVLDLSSDASAALVCGFPTKLPGVREWYPRVTTVDLGGPGDAGPASLGGGGGFDAATAFLSLHFMPEKDQAPTMKLVFDELKPGGVFAGGVFGAGSSEPVTDALRAIPKRKAFKDCFPADFDYGACATRMTLSSVDAWRAALASAGFVDVKVRQFHDLTGMPKRDDMEAYLRDVWGATAKPHFTGDDDKFAKFLNVVASEVKAVRELTEIKRDHIFYETFAAVPTTYVEITAKKPAA</sequence>
<keyword evidence="6" id="KW-0865">Zymogen</keyword>
<dbReference type="RefSeq" id="XP_009036581.1">
    <property type="nucleotide sequence ID" value="XM_009038333.1"/>
</dbReference>
<accession>F0Y8B9</accession>
<evidence type="ECO:0000313" key="12">
    <source>
        <dbReference type="Proteomes" id="UP000002729"/>
    </source>
</evidence>
<dbReference type="EMBL" id="GL833127">
    <property type="protein sequence ID" value="EGB08578.1"/>
    <property type="molecule type" value="Genomic_DNA"/>
</dbReference>
<dbReference type="Pfam" id="PF09286">
    <property type="entry name" value="Pro-kuma_activ"/>
    <property type="match status" value="1"/>
</dbReference>
<evidence type="ECO:0000256" key="6">
    <source>
        <dbReference type="ARBA" id="ARBA00023145"/>
    </source>
</evidence>
<dbReference type="eggNOG" id="ENOG502QR6D">
    <property type="taxonomic scope" value="Eukaryota"/>
</dbReference>
<dbReference type="PROSITE" id="PS00138">
    <property type="entry name" value="SUBTILASE_SER"/>
    <property type="match status" value="1"/>
</dbReference>
<organism evidence="12">
    <name type="scientific">Aureococcus anophagefferens</name>
    <name type="common">Harmful bloom alga</name>
    <dbReference type="NCBI Taxonomy" id="44056"/>
    <lineage>
        <taxon>Eukaryota</taxon>
        <taxon>Sar</taxon>
        <taxon>Stramenopiles</taxon>
        <taxon>Ochrophyta</taxon>
        <taxon>Pelagophyceae</taxon>
        <taxon>Pelagomonadales</taxon>
        <taxon>Pelagomonadaceae</taxon>
        <taxon>Aureococcus</taxon>
    </lineage>
</organism>
<dbReference type="Pfam" id="PF00082">
    <property type="entry name" value="Peptidase_S8"/>
    <property type="match status" value="1"/>
</dbReference>
<keyword evidence="12" id="KW-1185">Reference proteome</keyword>
<feature type="binding site" evidence="9">
    <location>
        <position position="972"/>
    </location>
    <ligand>
        <name>Ca(2+)</name>
        <dbReference type="ChEBI" id="CHEBI:29108"/>
    </ligand>
</feature>
<dbReference type="GO" id="GO:0004252">
    <property type="term" value="F:serine-type endopeptidase activity"/>
    <property type="evidence" value="ECO:0007669"/>
    <property type="project" value="UniProtKB-UniRule"/>
</dbReference>
<dbReference type="Gene3D" id="3.40.50.150">
    <property type="entry name" value="Vaccinia Virus protein VP39"/>
    <property type="match status" value="1"/>
</dbReference>
<dbReference type="SMART" id="SM00944">
    <property type="entry name" value="Pro-kuma_activ"/>
    <property type="match status" value="1"/>
</dbReference>
<feature type="binding site" evidence="9">
    <location>
        <position position="953"/>
    </location>
    <ligand>
        <name>Ca(2+)</name>
        <dbReference type="ChEBI" id="CHEBI:29108"/>
    </ligand>
</feature>
<feature type="binding site" evidence="9">
    <location>
        <position position="954"/>
    </location>
    <ligand>
        <name>Ca(2+)</name>
        <dbReference type="ChEBI" id="CHEBI:29108"/>
    </ligand>
</feature>
<evidence type="ECO:0000259" key="10">
    <source>
        <dbReference type="PROSITE" id="PS51695"/>
    </source>
</evidence>
<dbReference type="MEROPS" id="S53.A02"/>
<evidence type="ECO:0000313" key="11">
    <source>
        <dbReference type="EMBL" id="EGB08578.1"/>
    </source>
</evidence>
<dbReference type="InterPro" id="IPR029063">
    <property type="entry name" value="SAM-dependent_MTases_sf"/>
</dbReference>
<evidence type="ECO:0000256" key="1">
    <source>
        <dbReference type="ARBA" id="ARBA00022670"/>
    </source>
</evidence>
<keyword evidence="4 9" id="KW-0720">Serine protease</keyword>
<dbReference type="PANTHER" id="PTHR14218">
    <property type="entry name" value="PROTEASE S8 TRIPEPTIDYL PEPTIDASE I CLN2"/>
    <property type="match status" value="1"/>
</dbReference>
<comment type="cofactor">
    <cofactor evidence="9">
        <name>Ca(2+)</name>
        <dbReference type="ChEBI" id="CHEBI:29108"/>
    </cofactor>
    <text evidence="9">Binds 1 Ca(2+) ion per subunit.</text>
</comment>
<dbReference type="Gene3D" id="3.40.50.200">
    <property type="entry name" value="Peptidase S8/S53 domain"/>
    <property type="match status" value="1"/>
</dbReference>
<evidence type="ECO:0000256" key="2">
    <source>
        <dbReference type="ARBA" id="ARBA00022723"/>
    </source>
</evidence>
<gene>
    <name evidence="11" type="ORF">AURANDRAFT_63942</name>
</gene>
<evidence type="ECO:0000256" key="3">
    <source>
        <dbReference type="ARBA" id="ARBA00022801"/>
    </source>
</evidence>
<evidence type="ECO:0000256" key="8">
    <source>
        <dbReference type="ARBA" id="ARBA00023619"/>
    </source>
</evidence>
<dbReference type="AlphaFoldDB" id="F0Y8B9"/>
<evidence type="ECO:0000256" key="9">
    <source>
        <dbReference type="PROSITE-ProRule" id="PRU01032"/>
    </source>
</evidence>
<dbReference type="GeneID" id="20224584"/>
<evidence type="ECO:0000256" key="4">
    <source>
        <dbReference type="ARBA" id="ARBA00022825"/>
    </source>
</evidence>
<dbReference type="InParanoid" id="F0Y8B9"/>
<keyword evidence="3 9" id="KW-0378">Hydrolase</keyword>
<protein>
    <recommendedName>
        <fullName evidence="8">subtilisin</fullName>
        <ecNumber evidence="8">3.4.21.62</ecNumber>
    </recommendedName>
</protein>
<dbReference type="SUPFAM" id="SSF52743">
    <property type="entry name" value="Subtilisin-like"/>
    <property type="match status" value="1"/>
</dbReference>
<dbReference type="CDD" id="cd04056">
    <property type="entry name" value="Peptidases_S53"/>
    <property type="match status" value="1"/>
</dbReference>
<feature type="active site" description="Charge relay system" evidence="9">
    <location>
        <position position="706"/>
    </location>
</feature>
<dbReference type="InterPro" id="IPR000209">
    <property type="entry name" value="Peptidase_S8/S53_dom"/>
</dbReference>
<dbReference type="InterPro" id="IPR015366">
    <property type="entry name" value="S53_propep"/>
</dbReference>
<evidence type="ECO:0000256" key="7">
    <source>
        <dbReference type="ARBA" id="ARBA00023529"/>
    </source>
</evidence>
<dbReference type="PROSITE" id="PS51695">
    <property type="entry name" value="SEDOLISIN"/>
    <property type="match status" value="1"/>
</dbReference>
<dbReference type="GO" id="GO:0008240">
    <property type="term" value="F:tripeptidyl-peptidase activity"/>
    <property type="evidence" value="ECO:0007669"/>
    <property type="project" value="TreeGrafter"/>
</dbReference>
<feature type="active site" description="Charge relay system" evidence="9">
    <location>
        <position position="702"/>
    </location>
</feature>
<dbReference type="PANTHER" id="PTHR14218:SF15">
    <property type="entry name" value="TRIPEPTIDYL-PEPTIDASE 1"/>
    <property type="match status" value="1"/>
</dbReference>
<dbReference type="InterPro" id="IPR050819">
    <property type="entry name" value="Tripeptidyl-peptidase_I"/>
</dbReference>
<keyword evidence="2 9" id="KW-0479">Metal-binding</keyword>
<dbReference type="InterPro" id="IPR023828">
    <property type="entry name" value="Peptidase_S8_Ser-AS"/>
</dbReference>
<dbReference type="SUPFAM" id="SSF54897">
    <property type="entry name" value="Protease propeptides/inhibitors"/>
    <property type="match status" value="1"/>
</dbReference>
<name>F0Y8B9_AURAN</name>
<comment type="catalytic activity">
    <reaction evidence="7">
        <text>Hydrolysis of proteins with broad specificity for peptide bonds, and a preference for a large uncharged residue in P1. Hydrolyzes peptide amides.</text>
        <dbReference type="EC" id="3.4.21.62"/>
    </reaction>
</comment>
<feature type="binding site" evidence="9">
    <location>
        <position position="974"/>
    </location>
    <ligand>
        <name>Ca(2+)</name>
        <dbReference type="ChEBI" id="CHEBI:29108"/>
    </ligand>
</feature>
<dbReference type="SUPFAM" id="SSF53335">
    <property type="entry name" value="S-adenosyl-L-methionine-dependent methyltransferases"/>
    <property type="match status" value="1"/>
</dbReference>
<dbReference type="InterPro" id="IPR030400">
    <property type="entry name" value="Sedolisin_dom"/>
</dbReference>
<dbReference type="InterPro" id="IPR036852">
    <property type="entry name" value="Peptidase_S8/S53_dom_sf"/>
</dbReference>
<dbReference type="Proteomes" id="UP000002729">
    <property type="component" value="Unassembled WGS sequence"/>
</dbReference>
<evidence type="ECO:0000256" key="5">
    <source>
        <dbReference type="ARBA" id="ARBA00022837"/>
    </source>
</evidence>
<dbReference type="GO" id="GO:0006508">
    <property type="term" value="P:proteolysis"/>
    <property type="evidence" value="ECO:0007669"/>
    <property type="project" value="UniProtKB-KW"/>
</dbReference>